<accession>A0AAV7L408</accession>
<comment type="caution">
    <text evidence="1">The sequence shown here is derived from an EMBL/GenBank/DDBJ whole genome shotgun (WGS) entry which is preliminary data.</text>
</comment>
<sequence length="70" mass="7109">MEGTSYSESFPSSLQALGWGVSRPTSARLGDPVLQLHPRAGGETAASSAGLGTGRLEVISGVCAKVSSFQ</sequence>
<dbReference type="Proteomes" id="UP001066276">
    <property type="component" value="Chromosome 12"/>
</dbReference>
<keyword evidence="2" id="KW-1185">Reference proteome</keyword>
<evidence type="ECO:0000313" key="2">
    <source>
        <dbReference type="Proteomes" id="UP001066276"/>
    </source>
</evidence>
<organism evidence="1 2">
    <name type="scientific">Pleurodeles waltl</name>
    <name type="common">Iberian ribbed newt</name>
    <dbReference type="NCBI Taxonomy" id="8319"/>
    <lineage>
        <taxon>Eukaryota</taxon>
        <taxon>Metazoa</taxon>
        <taxon>Chordata</taxon>
        <taxon>Craniata</taxon>
        <taxon>Vertebrata</taxon>
        <taxon>Euteleostomi</taxon>
        <taxon>Amphibia</taxon>
        <taxon>Batrachia</taxon>
        <taxon>Caudata</taxon>
        <taxon>Salamandroidea</taxon>
        <taxon>Salamandridae</taxon>
        <taxon>Pleurodelinae</taxon>
        <taxon>Pleurodeles</taxon>
    </lineage>
</organism>
<protein>
    <submittedName>
        <fullName evidence="1">Uncharacterized protein</fullName>
    </submittedName>
</protein>
<name>A0AAV7L408_PLEWA</name>
<gene>
    <name evidence="1" type="ORF">NDU88_005437</name>
</gene>
<dbReference type="EMBL" id="JANPWB010000016">
    <property type="protein sequence ID" value="KAJ1085304.1"/>
    <property type="molecule type" value="Genomic_DNA"/>
</dbReference>
<reference evidence="1" key="1">
    <citation type="journal article" date="2022" name="bioRxiv">
        <title>Sequencing and chromosome-scale assembly of the giantPleurodeles waltlgenome.</title>
        <authorList>
            <person name="Brown T."/>
            <person name="Elewa A."/>
            <person name="Iarovenko S."/>
            <person name="Subramanian E."/>
            <person name="Araus A.J."/>
            <person name="Petzold A."/>
            <person name="Susuki M."/>
            <person name="Suzuki K.-i.T."/>
            <person name="Hayashi T."/>
            <person name="Toyoda A."/>
            <person name="Oliveira C."/>
            <person name="Osipova E."/>
            <person name="Leigh N.D."/>
            <person name="Simon A."/>
            <person name="Yun M.H."/>
        </authorList>
    </citation>
    <scope>NUCLEOTIDE SEQUENCE</scope>
    <source>
        <strain evidence="1">20211129_DDA</strain>
        <tissue evidence="1">Liver</tissue>
    </source>
</reference>
<dbReference type="AlphaFoldDB" id="A0AAV7L408"/>
<proteinExistence type="predicted"/>
<evidence type="ECO:0000313" key="1">
    <source>
        <dbReference type="EMBL" id="KAJ1085304.1"/>
    </source>
</evidence>